<feature type="compositionally biased region" description="Basic and acidic residues" evidence="7">
    <location>
        <begin position="8"/>
        <end position="20"/>
    </location>
</feature>
<dbReference type="CDD" id="cd06662">
    <property type="entry name" value="SURF1"/>
    <property type="match status" value="1"/>
</dbReference>
<evidence type="ECO:0000256" key="7">
    <source>
        <dbReference type="SAM" id="MobiDB-lite"/>
    </source>
</evidence>
<organism evidence="8 9">
    <name type="scientific">Hansschlegelia quercus</name>
    <dbReference type="NCBI Taxonomy" id="2528245"/>
    <lineage>
        <taxon>Bacteria</taxon>
        <taxon>Pseudomonadati</taxon>
        <taxon>Pseudomonadota</taxon>
        <taxon>Alphaproteobacteria</taxon>
        <taxon>Hyphomicrobiales</taxon>
        <taxon>Methylopilaceae</taxon>
        <taxon>Hansschlegelia</taxon>
    </lineage>
</organism>
<keyword evidence="4 6" id="KW-1133">Transmembrane helix</keyword>
<keyword evidence="6" id="KW-1003">Cell membrane</keyword>
<feature type="transmembrane region" description="Helical" evidence="6">
    <location>
        <begin position="255"/>
        <end position="276"/>
    </location>
</feature>
<dbReference type="AlphaFoldDB" id="A0A4V2JDX7"/>
<evidence type="ECO:0000256" key="1">
    <source>
        <dbReference type="ARBA" id="ARBA00004370"/>
    </source>
</evidence>
<dbReference type="PROSITE" id="PS50895">
    <property type="entry name" value="SURF1"/>
    <property type="match status" value="1"/>
</dbReference>
<dbReference type="Proteomes" id="UP000291613">
    <property type="component" value="Unassembled WGS sequence"/>
</dbReference>
<dbReference type="InterPro" id="IPR045214">
    <property type="entry name" value="Surf1/Surf4"/>
</dbReference>
<proteinExistence type="inferred from homology"/>
<feature type="compositionally biased region" description="Low complexity" evidence="7">
    <location>
        <begin position="21"/>
        <end position="40"/>
    </location>
</feature>
<dbReference type="PANTHER" id="PTHR23427:SF2">
    <property type="entry name" value="SURFEIT LOCUS PROTEIN 1"/>
    <property type="match status" value="1"/>
</dbReference>
<keyword evidence="9" id="KW-1185">Reference proteome</keyword>
<evidence type="ECO:0000256" key="6">
    <source>
        <dbReference type="RuleBase" id="RU363076"/>
    </source>
</evidence>
<evidence type="ECO:0000313" key="8">
    <source>
        <dbReference type="EMBL" id="TBN52469.1"/>
    </source>
</evidence>
<protein>
    <recommendedName>
        <fullName evidence="6">SURF1-like protein</fullName>
    </recommendedName>
</protein>
<gene>
    <name evidence="8" type="ORF">EYR15_11570</name>
</gene>
<accession>A0A4V2JDX7</accession>
<dbReference type="OrthoDB" id="6079986at2"/>
<evidence type="ECO:0000256" key="3">
    <source>
        <dbReference type="ARBA" id="ARBA00022692"/>
    </source>
</evidence>
<comment type="caution">
    <text evidence="8">The sequence shown here is derived from an EMBL/GenBank/DDBJ whole genome shotgun (WGS) entry which is preliminary data.</text>
</comment>
<evidence type="ECO:0000313" key="9">
    <source>
        <dbReference type="Proteomes" id="UP000291613"/>
    </source>
</evidence>
<sequence length="286" mass="30121">MGDVPPQVEHDAGRNPHDGRASVSGAAAGPRAAAASASQGAKERPSAARPRSAATLVVLALAALVAFSGFAALGVWQIERRAWKLDLIERVDARFHAAPVPAPGPAEWPQISAERDEYRRVRLDGAFLPGRETFVQAVTDLGAGFWALAPFRTRDGFTVLVNRGFVAADHRAEAAAPAAETSVAGLLRMTEPKGGFLRANDPATDTWRSRDVAAIAQARGLSDAAPYFVDADATPNPGGVPLGGLTVVAFRNSHLVYALTWFALAAMVLVGAAIVARGEIALRRRH</sequence>
<dbReference type="Pfam" id="PF02104">
    <property type="entry name" value="SURF1"/>
    <property type="match status" value="1"/>
</dbReference>
<evidence type="ECO:0000256" key="2">
    <source>
        <dbReference type="ARBA" id="ARBA00007165"/>
    </source>
</evidence>
<comment type="subcellular location">
    <subcellularLocation>
        <location evidence="6">Cell membrane</location>
        <topology evidence="6">Multi-pass membrane protein</topology>
    </subcellularLocation>
    <subcellularLocation>
        <location evidence="1">Membrane</location>
    </subcellularLocation>
</comment>
<name>A0A4V2JDX7_9HYPH</name>
<reference evidence="8 9" key="1">
    <citation type="submission" date="2019-02" db="EMBL/GenBank/DDBJ databases">
        <title>Hansschlegelia quercus sp. nov., a novel methylotrophic bacterium from buds of oak (Quercus robur L.).</title>
        <authorList>
            <person name="Agafonova N.V."/>
            <person name="Kaparullina E.N."/>
            <person name="Grouzdev D.S."/>
            <person name="Doronina N.V."/>
        </authorList>
    </citation>
    <scope>NUCLEOTIDE SEQUENCE [LARGE SCALE GENOMIC DNA]</scope>
    <source>
        <strain evidence="8 9">Dub</strain>
    </source>
</reference>
<feature type="region of interest" description="Disordered" evidence="7">
    <location>
        <begin position="1"/>
        <end position="47"/>
    </location>
</feature>
<dbReference type="InterPro" id="IPR002994">
    <property type="entry name" value="Surf1/Shy1"/>
</dbReference>
<evidence type="ECO:0000256" key="4">
    <source>
        <dbReference type="ARBA" id="ARBA00022989"/>
    </source>
</evidence>
<dbReference type="PANTHER" id="PTHR23427">
    <property type="entry name" value="SURFEIT LOCUS PROTEIN"/>
    <property type="match status" value="1"/>
</dbReference>
<evidence type="ECO:0000256" key="5">
    <source>
        <dbReference type="ARBA" id="ARBA00023136"/>
    </source>
</evidence>
<feature type="transmembrane region" description="Helical" evidence="6">
    <location>
        <begin position="53"/>
        <end position="76"/>
    </location>
</feature>
<dbReference type="EMBL" id="SIUB01000005">
    <property type="protein sequence ID" value="TBN52469.1"/>
    <property type="molecule type" value="Genomic_DNA"/>
</dbReference>
<keyword evidence="5 6" id="KW-0472">Membrane</keyword>
<keyword evidence="3 6" id="KW-0812">Transmembrane</keyword>
<dbReference type="GO" id="GO:0005886">
    <property type="term" value="C:plasma membrane"/>
    <property type="evidence" value="ECO:0007669"/>
    <property type="project" value="UniProtKB-SubCell"/>
</dbReference>
<comment type="similarity">
    <text evidence="2 6">Belongs to the SURF1 family.</text>
</comment>